<feature type="domain" description="Helicase C-terminal" evidence="2">
    <location>
        <begin position="582"/>
        <end position="750"/>
    </location>
</feature>
<dbReference type="EMBL" id="FNPE01000004">
    <property type="protein sequence ID" value="SDY38199.1"/>
    <property type="molecule type" value="Genomic_DNA"/>
</dbReference>
<keyword evidence="4" id="KW-0547">Nucleotide-binding</keyword>
<gene>
    <name evidence="3" type="ORF">I6G47_03540</name>
    <name evidence="4" type="ORF">SAMN05421547_104221</name>
</gene>
<evidence type="ECO:0000313" key="4">
    <source>
        <dbReference type="EMBL" id="SDY38199.1"/>
    </source>
</evidence>
<dbReference type="InterPro" id="IPR027417">
    <property type="entry name" value="P-loop_NTPase"/>
</dbReference>
<dbReference type="CDD" id="cd18793">
    <property type="entry name" value="SF2_C_SNF"/>
    <property type="match status" value="1"/>
</dbReference>
<evidence type="ECO:0000313" key="6">
    <source>
        <dbReference type="Proteomes" id="UP000595064"/>
    </source>
</evidence>
<keyword evidence="1" id="KW-0378">Hydrolase</keyword>
<protein>
    <submittedName>
        <fullName evidence="3">DEAD/DEAH box helicase</fullName>
    </submittedName>
    <submittedName>
        <fullName evidence="4">Helicase conserved C-terminal domain-containing protein</fullName>
    </submittedName>
</protein>
<dbReference type="GO" id="GO:0016787">
    <property type="term" value="F:hydrolase activity"/>
    <property type="evidence" value="ECO:0007669"/>
    <property type="project" value="UniProtKB-KW"/>
</dbReference>
<dbReference type="GeneID" id="94691947"/>
<keyword evidence="6" id="KW-1185">Reference proteome</keyword>
<dbReference type="AlphaFoldDB" id="A0A1H3JF61"/>
<evidence type="ECO:0000256" key="1">
    <source>
        <dbReference type="ARBA" id="ARBA00022801"/>
    </source>
</evidence>
<dbReference type="RefSeq" id="WP_016451645.1">
    <property type="nucleotide sequence ID" value="NZ_CP065748.1"/>
</dbReference>
<dbReference type="Proteomes" id="UP000595064">
    <property type="component" value="Chromosome"/>
</dbReference>
<dbReference type="SUPFAM" id="SSF52540">
    <property type="entry name" value="P-loop containing nucleoside triphosphate hydrolases"/>
    <property type="match status" value="2"/>
</dbReference>
<dbReference type="InterPro" id="IPR050496">
    <property type="entry name" value="SNF2_RAD54_helicase_repair"/>
</dbReference>
<dbReference type="PROSITE" id="PS51194">
    <property type="entry name" value="HELICASE_CTER"/>
    <property type="match status" value="1"/>
</dbReference>
<dbReference type="KEGG" id="dla:I6G47_03540"/>
<dbReference type="InterPro" id="IPR014001">
    <property type="entry name" value="Helicase_ATP-bd"/>
</dbReference>
<reference evidence="3 6" key="2">
    <citation type="submission" date="2020-12" db="EMBL/GenBank/DDBJ databases">
        <title>FDA dAtabase for Regulatory Grade micrObial Sequences (FDA-ARGOS): Supporting development and validation of Infectious Disease Dx tests.</title>
        <authorList>
            <person name="Sproer C."/>
            <person name="Gronow S."/>
            <person name="Severitt S."/>
            <person name="Schroder I."/>
            <person name="Tallon L."/>
            <person name="Sadzewicz L."/>
            <person name="Zhao X."/>
            <person name="Boylan J."/>
            <person name="Ott S."/>
            <person name="Bowen H."/>
            <person name="Vavikolanu K."/>
            <person name="Mehta A."/>
            <person name="Aluvathingal J."/>
            <person name="Nadendla S."/>
            <person name="Lowell S."/>
            <person name="Myers T."/>
            <person name="Yan Y."/>
            <person name="Sichtig H."/>
        </authorList>
    </citation>
    <scope>NUCLEOTIDE SEQUENCE [LARGE SCALE GENOMIC DNA]</scope>
    <source>
        <strain evidence="3 6">FDAARGOS_890</strain>
    </source>
</reference>
<organism evidence="4 5">
    <name type="scientific">Delftia lacustris</name>
    <dbReference type="NCBI Taxonomy" id="558537"/>
    <lineage>
        <taxon>Bacteria</taxon>
        <taxon>Pseudomonadati</taxon>
        <taxon>Pseudomonadota</taxon>
        <taxon>Betaproteobacteria</taxon>
        <taxon>Burkholderiales</taxon>
        <taxon>Comamonadaceae</taxon>
        <taxon>Delftia</taxon>
    </lineage>
</organism>
<dbReference type="SMART" id="SM00487">
    <property type="entry name" value="DEXDc"/>
    <property type="match status" value="1"/>
</dbReference>
<proteinExistence type="predicted"/>
<keyword evidence="4" id="KW-0067">ATP-binding</keyword>
<dbReference type="PANTHER" id="PTHR45629:SF7">
    <property type="entry name" value="DNA EXCISION REPAIR PROTEIN ERCC-6-RELATED"/>
    <property type="match status" value="1"/>
</dbReference>
<name>A0A1H3JF61_9BURK</name>
<keyword evidence="4" id="KW-0347">Helicase</keyword>
<dbReference type="Proteomes" id="UP000183417">
    <property type="component" value="Unassembled WGS sequence"/>
</dbReference>
<dbReference type="EMBL" id="CP065748">
    <property type="protein sequence ID" value="QPS82173.1"/>
    <property type="molecule type" value="Genomic_DNA"/>
</dbReference>
<accession>A0A1H3JF61</accession>
<dbReference type="Gene3D" id="3.40.50.10810">
    <property type="entry name" value="Tandem AAA-ATPase domain"/>
    <property type="match status" value="1"/>
</dbReference>
<reference evidence="4 5" key="1">
    <citation type="submission" date="2016-10" db="EMBL/GenBank/DDBJ databases">
        <authorList>
            <person name="de Groot N.N."/>
        </authorList>
    </citation>
    <scope>NUCLEOTIDE SEQUENCE [LARGE SCALE GENOMIC DNA]</scope>
    <source>
        <strain evidence="4 5">LMG 24775</strain>
    </source>
</reference>
<dbReference type="Gene3D" id="3.40.50.300">
    <property type="entry name" value="P-loop containing nucleotide triphosphate hydrolases"/>
    <property type="match status" value="2"/>
</dbReference>
<evidence type="ECO:0000313" key="5">
    <source>
        <dbReference type="Proteomes" id="UP000183417"/>
    </source>
</evidence>
<dbReference type="PANTHER" id="PTHR45629">
    <property type="entry name" value="SNF2/RAD54 FAMILY MEMBER"/>
    <property type="match status" value="1"/>
</dbReference>
<dbReference type="GO" id="GO:0004386">
    <property type="term" value="F:helicase activity"/>
    <property type="evidence" value="ECO:0007669"/>
    <property type="project" value="UniProtKB-KW"/>
</dbReference>
<evidence type="ECO:0000259" key="2">
    <source>
        <dbReference type="PROSITE" id="PS51194"/>
    </source>
</evidence>
<dbReference type="InterPro" id="IPR001650">
    <property type="entry name" value="Helicase_C-like"/>
</dbReference>
<sequence length="760" mass="83755">MSLDTEVVPAADGTPVQSDVLEATASPLAMSLQDFVAEFGDELLDSLNRANPPVYTGQARPHRQLVLASLKRKLFGAQAEVVHAVTELLADRGERAAIVNGEMGCGKTTVGIATAAVLHAEGYRRTLILSPPHLVYKWRREIQETVAGAKVWVLNGPDTLVKLIKLREQLGVPVRGQEFYVLGRVRMRMGFHWKPVFNVRRTRHGEVGACPDCGQVITNLDGEPINPVELEAEDYRRRCSHCAAPLWTLMRPRSLSASDQSTAVFKALQRIPTIGEVTAHKLMKKFGDGFLASMLGDNIHEFINLMDANGELVFSDRQAHRMERAMANMEFGFGEGGYQPSEFIKRYLPQGTFDLLIADEAHEYKNGGSAQGQAMGVLAAKARKALLLTGTLMGGYGDDLFHLLFRALPGRMIEDGYRPTKSGSMTSAAMAFMRDHGILKDIYSESTGTAHKTAKGSKVSVRTVKAPGFGPKGVLRCVLPFTVFLKLKDIGGNVLPSYDEEFREVAMDTAQAAAYRDLSFRLTSALKQALAKRDTTLLGVVLNVLLAWPDCCFRSETVVHPRTRQTLAFVPAQFNELEVMPKERELIEICKQEKAAGRKTLVYSVYTGTRDTTSRLKVLLEQEGFKVAVLRASVDASRREDWIAEQLDRGIDVLITNPELVKTGLDLLEFPTIVFMQSGYNVYSLQQAARRSWRIGQKLPVRVIYLGYAASSQMTCLGLMARKIMVSQSTSGDVPESGLDVLNQDGDSVEVALARQLVAA</sequence>
<dbReference type="Pfam" id="PF00271">
    <property type="entry name" value="Helicase_C"/>
    <property type="match status" value="1"/>
</dbReference>
<dbReference type="InterPro" id="IPR038718">
    <property type="entry name" value="SNF2-like_sf"/>
</dbReference>
<dbReference type="InterPro" id="IPR049730">
    <property type="entry name" value="SNF2/RAD54-like_C"/>
</dbReference>
<evidence type="ECO:0000313" key="3">
    <source>
        <dbReference type="EMBL" id="QPS82173.1"/>
    </source>
</evidence>